<gene>
    <name evidence="3" type="ORF">QTG54_007971</name>
</gene>
<feature type="domain" description="HMA" evidence="2">
    <location>
        <begin position="173"/>
        <end position="253"/>
    </location>
</feature>
<dbReference type="InterPro" id="IPR036163">
    <property type="entry name" value="HMA_dom_sf"/>
</dbReference>
<dbReference type="CDD" id="cd00371">
    <property type="entry name" value="HMA"/>
    <property type="match status" value="1"/>
</dbReference>
<organism evidence="3 4">
    <name type="scientific">Skeletonema marinoi</name>
    <dbReference type="NCBI Taxonomy" id="267567"/>
    <lineage>
        <taxon>Eukaryota</taxon>
        <taxon>Sar</taxon>
        <taxon>Stramenopiles</taxon>
        <taxon>Ochrophyta</taxon>
        <taxon>Bacillariophyta</taxon>
        <taxon>Coscinodiscophyceae</taxon>
        <taxon>Thalassiosirophycidae</taxon>
        <taxon>Thalassiosirales</taxon>
        <taxon>Skeletonemataceae</taxon>
        <taxon>Skeletonema</taxon>
        <taxon>Skeletonema marinoi-dohrnii complex</taxon>
    </lineage>
</organism>
<proteinExistence type="predicted"/>
<keyword evidence="1" id="KW-0472">Membrane</keyword>
<name>A0AAD9DD91_9STRA</name>
<evidence type="ECO:0000256" key="1">
    <source>
        <dbReference type="SAM" id="Phobius"/>
    </source>
</evidence>
<keyword evidence="4" id="KW-1185">Reference proteome</keyword>
<protein>
    <recommendedName>
        <fullName evidence="2">HMA domain-containing protein</fullName>
    </recommendedName>
</protein>
<comment type="caution">
    <text evidence="3">The sequence shown here is derived from an EMBL/GenBank/DDBJ whole genome shotgun (WGS) entry which is preliminary data.</text>
</comment>
<feature type="transmembrane region" description="Helical" evidence="1">
    <location>
        <begin position="57"/>
        <end position="76"/>
    </location>
</feature>
<dbReference type="GO" id="GO:0046872">
    <property type="term" value="F:metal ion binding"/>
    <property type="evidence" value="ECO:0007669"/>
    <property type="project" value="InterPro"/>
</dbReference>
<dbReference type="SUPFAM" id="SSF55008">
    <property type="entry name" value="HMA, heavy metal-associated domain"/>
    <property type="match status" value="1"/>
</dbReference>
<sequence length="258" mass="28635">MVTKPMLYLGLGLSLLATDLCLLLLTLNCLSWMNILHMDLTFIEQAAETIFAKQWQLYFQTATVAWLMLVLISAVQKDNRVGVSSDENKEEMKEKKYSNGAAVMKSVSIVVLTLLTPHMLKPHRHRHPILRRSLIIGPQSTLVINNQHHDGGGGVDSVNTNNEATVTSSITRQELVFSVDNMTCGGCGSHVRNLVEANLNQQQQEQSSSSMSIDKVAVDWRAGVLSIYGGDLKEFVDQSVIIEILKKEGYPTSFLYAN</sequence>
<accession>A0AAD9DD91</accession>
<dbReference type="InterPro" id="IPR006121">
    <property type="entry name" value="HMA_dom"/>
</dbReference>
<dbReference type="AlphaFoldDB" id="A0AAD9DD91"/>
<feature type="transmembrane region" description="Helical" evidence="1">
    <location>
        <begin position="6"/>
        <end position="36"/>
    </location>
</feature>
<evidence type="ECO:0000313" key="4">
    <source>
        <dbReference type="Proteomes" id="UP001224775"/>
    </source>
</evidence>
<dbReference type="EMBL" id="JATAAI010000013">
    <property type="protein sequence ID" value="KAK1741493.1"/>
    <property type="molecule type" value="Genomic_DNA"/>
</dbReference>
<feature type="transmembrane region" description="Helical" evidence="1">
    <location>
        <begin position="96"/>
        <end position="116"/>
    </location>
</feature>
<reference evidence="3" key="1">
    <citation type="submission" date="2023-06" db="EMBL/GenBank/DDBJ databases">
        <title>Survivors Of The Sea: Transcriptome response of Skeletonema marinoi to long-term dormancy.</title>
        <authorList>
            <person name="Pinder M.I.M."/>
            <person name="Kourtchenko O."/>
            <person name="Robertson E.K."/>
            <person name="Larsson T."/>
            <person name="Maumus F."/>
            <person name="Osuna-Cruz C.M."/>
            <person name="Vancaester E."/>
            <person name="Stenow R."/>
            <person name="Vandepoele K."/>
            <person name="Ploug H."/>
            <person name="Bruchert V."/>
            <person name="Godhe A."/>
            <person name="Topel M."/>
        </authorList>
    </citation>
    <scope>NUCLEOTIDE SEQUENCE</scope>
    <source>
        <strain evidence="3">R05AC</strain>
    </source>
</reference>
<dbReference type="PROSITE" id="PS50846">
    <property type="entry name" value="HMA_2"/>
    <property type="match status" value="1"/>
</dbReference>
<evidence type="ECO:0000313" key="3">
    <source>
        <dbReference type="EMBL" id="KAK1741493.1"/>
    </source>
</evidence>
<dbReference type="Proteomes" id="UP001224775">
    <property type="component" value="Unassembled WGS sequence"/>
</dbReference>
<keyword evidence="1" id="KW-0812">Transmembrane</keyword>
<dbReference type="Gene3D" id="3.30.70.100">
    <property type="match status" value="1"/>
</dbReference>
<keyword evidence="1" id="KW-1133">Transmembrane helix</keyword>
<evidence type="ECO:0000259" key="2">
    <source>
        <dbReference type="PROSITE" id="PS50846"/>
    </source>
</evidence>